<dbReference type="AlphaFoldDB" id="A0AAN8Q1E6"/>
<dbReference type="GO" id="GO:0035556">
    <property type="term" value="P:intracellular signal transduction"/>
    <property type="evidence" value="ECO:0007669"/>
    <property type="project" value="InterPro"/>
</dbReference>
<feature type="repeat" description="ANK" evidence="1">
    <location>
        <begin position="140"/>
        <end position="172"/>
    </location>
</feature>
<organism evidence="3 4">
    <name type="scientific">Patella caerulea</name>
    <name type="common">Rayed Mediterranean limpet</name>
    <dbReference type="NCBI Taxonomy" id="87958"/>
    <lineage>
        <taxon>Eukaryota</taxon>
        <taxon>Metazoa</taxon>
        <taxon>Spiralia</taxon>
        <taxon>Lophotrochozoa</taxon>
        <taxon>Mollusca</taxon>
        <taxon>Gastropoda</taxon>
        <taxon>Patellogastropoda</taxon>
        <taxon>Patelloidea</taxon>
        <taxon>Patellidae</taxon>
        <taxon>Patella</taxon>
    </lineage>
</organism>
<dbReference type="SMART" id="SM00248">
    <property type="entry name" value="ANK"/>
    <property type="match status" value="7"/>
</dbReference>
<evidence type="ECO:0000259" key="2">
    <source>
        <dbReference type="PROSITE" id="PS50225"/>
    </source>
</evidence>
<proteinExistence type="predicted"/>
<dbReference type="PANTHER" id="PTHR46224:SF6">
    <property type="entry name" value="ANKYRIN REPEAT FAMILY PROTEIN"/>
    <property type="match status" value="1"/>
</dbReference>
<dbReference type="Pfam" id="PF12796">
    <property type="entry name" value="Ank_2"/>
    <property type="match status" value="2"/>
</dbReference>
<dbReference type="InterPro" id="IPR036770">
    <property type="entry name" value="Ankyrin_rpt-contain_sf"/>
</dbReference>
<dbReference type="InterPro" id="IPR002110">
    <property type="entry name" value="Ankyrin_rpt"/>
</dbReference>
<dbReference type="SMART" id="SM00969">
    <property type="entry name" value="SOCS_box"/>
    <property type="match status" value="1"/>
</dbReference>
<dbReference type="Gene3D" id="1.10.750.20">
    <property type="entry name" value="SOCS box"/>
    <property type="match status" value="1"/>
</dbReference>
<reference evidence="3 4" key="1">
    <citation type="submission" date="2024-01" db="EMBL/GenBank/DDBJ databases">
        <title>The genome of the rayed Mediterranean limpet Patella caerulea (Linnaeus, 1758).</title>
        <authorList>
            <person name="Anh-Thu Weber A."/>
            <person name="Halstead-Nussloch G."/>
        </authorList>
    </citation>
    <scope>NUCLEOTIDE SEQUENCE [LARGE SCALE GENOMIC DNA]</scope>
    <source>
        <strain evidence="3">AATW-2023a</strain>
        <tissue evidence="3">Whole specimen</tissue>
    </source>
</reference>
<gene>
    <name evidence="3" type="ORF">SNE40_006761</name>
</gene>
<keyword evidence="4" id="KW-1185">Reference proteome</keyword>
<evidence type="ECO:0000313" key="4">
    <source>
        <dbReference type="Proteomes" id="UP001347796"/>
    </source>
</evidence>
<accession>A0AAN8Q1E6</accession>
<sequence>MEENNRQSNTIGIMRTGCGKRIMGLCYSVESLVEACENLDAEAIQRLVEEGHNVNQVTFEWEGTCHLASCLHVCLSVPVRPKNQKLRQRCLEILLQEGADPNQRNHRGETPIMIAESYNDTDSIQQLIAAGGDVKKLSYNGKTALFNAILGGRVETAEVLLRAGADINEKFPGYKGFILQAAKQGNTSVLRYLIKTGCDINQTCGDRGASALHYSILSGRNVLEVLQVLIDEGIDINIMDNAGGRPIHWAMFMKDKAVVRYLLAQNADINSPTMSNQSILDNIYCLGLTGFMKDCGYMAGYSKDHKIVFKSLPSLTSCCRKTIRRQIGCNADVKIVVLPLPNSLKQYLQLTDVPRP</sequence>
<dbReference type="InterPro" id="IPR001496">
    <property type="entry name" value="SOCS_box"/>
</dbReference>
<dbReference type="SUPFAM" id="SSF48403">
    <property type="entry name" value="Ankyrin repeat"/>
    <property type="match status" value="1"/>
</dbReference>
<protein>
    <recommendedName>
        <fullName evidence="2">SOCS box domain-containing protein</fullName>
    </recommendedName>
</protein>
<feature type="repeat" description="ANK" evidence="1">
    <location>
        <begin position="107"/>
        <end position="139"/>
    </location>
</feature>
<dbReference type="InterPro" id="IPR051616">
    <property type="entry name" value="Cul2-RING_E3_ligase_SR"/>
</dbReference>
<evidence type="ECO:0000313" key="3">
    <source>
        <dbReference type="EMBL" id="KAK6184256.1"/>
    </source>
</evidence>
<comment type="caution">
    <text evidence="3">The sequence shown here is derived from an EMBL/GenBank/DDBJ whole genome shotgun (WGS) entry which is preliminary data.</text>
</comment>
<evidence type="ECO:0000256" key="1">
    <source>
        <dbReference type="PROSITE-ProRule" id="PRU00023"/>
    </source>
</evidence>
<dbReference type="EMBL" id="JAZGQO010000006">
    <property type="protein sequence ID" value="KAK6184256.1"/>
    <property type="molecule type" value="Genomic_DNA"/>
</dbReference>
<dbReference type="InterPro" id="IPR036036">
    <property type="entry name" value="SOCS_box-like_dom_sf"/>
</dbReference>
<dbReference type="PROSITE" id="PS50225">
    <property type="entry name" value="SOCS"/>
    <property type="match status" value="1"/>
</dbReference>
<dbReference type="Pfam" id="PF07525">
    <property type="entry name" value="SOCS_box"/>
    <property type="match status" value="1"/>
</dbReference>
<dbReference type="PROSITE" id="PS50088">
    <property type="entry name" value="ANK_REPEAT"/>
    <property type="match status" value="4"/>
</dbReference>
<name>A0AAN8Q1E6_PATCE</name>
<dbReference type="CDD" id="cd03716">
    <property type="entry name" value="SOCS_ASB_like"/>
    <property type="match status" value="1"/>
</dbReference>
<dbReference type="PANTHER" id="PTHR46224">
    <property type="entry name" value="ANKYRIN REPEAT FAMILY PROTEIN"/>
    <property type="match status" value="1"/>
</dbReference>
<keyword evidence="1" id="KW-0040">ANK repeat</keyword>
<feature type="repeat" description="ANK" evidence="1">
    <location>
        <begin position="207"/>
        <end position="241"/>
    </location>
</feature>
<feature type="domain" description="SOCS box" evidence="2">
    <location>
        <begin position="314"/>
        <end position="354"/>
    </location>
</feature>
<dbReference type="Proteomes" id="UP001347796">
    <property type="component" value="Unassembled WGS sequence"/>
</dbReference>
<dbReference type="Gene3D" id="1.25.40.20">
    <property type="entry name" value="Ankyrin repeat-containing domain"/>
    <property type="match status" value="1"/>
</dbReference>
<dbReference type="SUPFAM" id="SSF158235">
    <property type="entry name" value="SOCS box-like"/>
    <property type="match status" value="1"/>
</dbReference>
<dbReference type="PROSITE" id="PS50297">
    <property type="entry name" value="ANK_REP_REGION"/>
    <property type="match status" value="3"/>
</dbReference>
<feature type="repeat" description="ANK" evidence="1">
    <location>
        <begin position="242"/>
        <end position="274"/>
    </location>
</feature>